<dbReference type="Gene3D" id="3.40.50.150">
    <property type="entry name" value="Vaccinia Virus protein VP39"/>
    <property type="match status" value="1"/>
</dbReference>
<keyword evidence="1 3" id="KW-0808">Transferase</keyword>
<gene>
    <name evidence="3" type="ORF">HN018_19830</name>
</gene>
<dbReference type="Pfam" id="PF08241">
    <property type="entry name" value="Methyltransf_11"/>
    <property type="match status" value="1"/>
</dbReference>
<dbReference type="GO" id="GO:0032259">
    <property type="term" value="P:methylation"/>
    <property type="evidence" value="ECO:0007669"/>
    <property type="project" value="UniProtKB-KW"/>
</dbReference>
<protein>
    <submittedName>
        <fullName evidence="3">Class I SAM-dependent methyltransferase</fullName>
    </submittedName>
</protein>
<keyword evidence="3" id="KW-0489">Methyltransferase</keyword>
<evidence type="ECO:0000259" key="2">
    <source>
        <dbReference type="Pfam" id="PF08241"/>
    </source>
</evidence>
<proteinExistence type="predicted"/>
<dbReference type="CDD" id="cd02440">
    <property type="entry name" value="AdoMet_MTases"/>
    <property type="match status" value="1"/>
</dbReference>
<dbReference type="InterPro" id="IPR013216">
    <property type="entry name" value="Methyltransf_11"/>
</dbReference>
<dbReference type="PANTHER" id="PTHR43861">
    <property type="entry name" value="TRANS-ACONITATE 2-METHYLTRANSFERASE-RELATED"/>
    <property type="match status" value="1"/>
</dbReference>
<sequence>MNEPERSDAFDSVLAELDGKHPDGEQYVRLATVVLEHPKARALATLDPFSAEYRTAALDLYATLRARKDDDLYVAERDEASESNGVVPADLWTGLVPWSFKNPKLLAEFMFAWGNILQLLNVSPGQSVLEYGPGSGQLLLMLARMGIQANGVDIDQTALDGIRRQADILGLPVNLECGRFGAGFEAERFDAILFFEAFHHALDFQELLQTLRQRLKPGGRLILCGEPIVDTVIPAIPFAWGPRMDALSVFCMRRWGWMELGFTREFLTEAARRAGWRTTHHPFPGYGRACAFVLEPVEADKPVEPAAPVVQVPVMPTPDDGSIPSATAVSEQLRRELTAMQQSTSWRVTGFLRDLGRLKLRLIGSSSRRS</sequence>
<dbReference type="SUPFAM" id="SSF53335">
    <property type="entry name" value="S-adenosyl-L-methionine-dependent methyltransferases"/>
    <property type="match status" value="1"/>
</dbReference>
<evidence type="ECO:0000313" key="3">
    <source>
        <dbReference type="EMBL" id="QKE91985.1"/>
    </source>
</evidence>
<dbReference type="PANTHER" id="PTHR43861:SF3">
    <property type="entry name" value="PUTATIVE (AFU_ORTHOLOGUE AFUA_2G14390)-RELATED"/>
    <property type="match status" value="1"/>
</dbReference>
<dbReference type="GO" id="GO:0008757">
    <property type="term" value="F:S-adenosylmethionine-dependent methyltransferase activity"/>
    <property type="evidence" value="ECO:0007669"/>
    <property type="project" value="InterPro"/>
</dbReference>
<accession>A0A6M8HUY0</accession>
<evidence type="ECO:0000313" key="4">
    <source>
        <dbReference type="Proteomes" id="UP000500767"/>
    </source>
</evidence>
<reference evidence="3 4" key="1">
    <citation type="journal article" date="2014" name="World J. Microbiol. Biotechnol.">
        <title>Biodiversity and physiological characteristics of Antarctic and Arctic lichens-associated bacteria.</title>
        <authorList>
            <person name="Lee Y.M."/>
            <person name="Kim E.H."/>
            <person name="Lee H.K."/>
            <person name="Hong S.G."/>
        </authorList>
    </citation>
    <scope>NUCLEOTIDE SEQUENCE [LARGE SCALE GENOMIC DNA]</scope>
    <source>
        <strain evidence="3 4">PAMC 26569</strain>
    </source>
</reference>
<dbReference type="InterPro" id="IPR029063">
    <property type="entry name" value="SAM-dependent_MTases_sf"/>
</dbReference>
<name>A0A6M8HUY0_9PROT</name>
<feature type="domain" description="Methyltransferase type 11" evidence="2">
    <location>
        <begin position="129"/>
        <end position="223"/>
    </location>
</feature>
<organism evidence="3 4">
    <name type="scientific">Lichenicola cladoniae</name>
    <dbReference type="NCBI Taxonomy" id="1484109"/>
    <lineage>
        <taxon>Bacteria</taxon>
        <taxon>Pseudomonadati</taxon>
        <taxon>Pseudomonadota</taxon>
        <taxon>Alphaproteobacteria</taxon>
        <taxon>Acetobacterales</taxon>
        <taxon>Acetobacteraceae</taxon>
        <taxon>Lichenicola</taxon>
    </lineage>
</organism>
<dbReference type="RefSeq" id="WP_171833668.1">
    <property type="nucleotide sequence ID" value="NZ_CP053708.1"/>
</dbReference>
<evidence type="ECO:0000256" key="1">
    <source>
        <dbReference type="ARBA" id="ARBA00022679"/>
    </source>
</evidence>
<dbReference type="Proteomes" id="UP000500767">
    <property type="component" value="Chromosome"/>
</dbReference>
<dbReference type="KEGG" id="lck:HN018_19830"/>
<keyword evidence="4" id="KW-1185">Reference proteome</keyword>
<dbReference type="EMBL" id="CP053708">
    <property type="protein sequence ID" value="QKE91985.1"/>
    <property type="molecule type" value="Genomic_DNA"/>
</dbReference>
<dbReference type="AlphaFoldDB" id="A0A6M8HUY0"/>